<dbReference type="InterPro" id="IPR001680">
    <property type="entry name" value="WD40_rpt"/>
</dbReference>
<organism evidence="8 9">
    <name type="scientific">Naegleria fowleri</name>
    <name type="common">Brain eating amoeba</name>
    <dbReference type="NCBI Taxonomy" id="5763"/>
    <lineage>
        <taxon>Eukaryota</taxon>
        <taxon>Discoba</taxon>
        <taxon>Heterolobosea</taxon>
        <taxon>Tetramitia</taxon>
        <taxon>Eutetramitia</taxon>
        <taxon>Vahlkampfiidae</taxon>
        <taxon>Naegleria</taxon>
    </lineage>
</organism>
<dbReference type="GO" id="GO:0005730">
    <property type="term" value="C:nucleolus"/>
    <property type="evidence" value="ECO:0007669"/>
    <property type="project" value="UniProtKB-SubCell"/>
</dbReference>
<feature type="repeat" description="WD" evidence="5">
    <location>
        <begin position="395"/>
        <end position="435"/>
    </location>
</feature>
<feature type="compositionally biased region" description="Basic and acidic residues" evidence="6">
    <location>
        <begin position="33"/>
        <end position="45"/>
    </location>
</feature>
<feature type="region of interest" description="Disordered" evidence="6">
    <location>
        <begin position="1"/>
        <end position="68"/>
    </location>
</feature>
<dbReference type="InterPro" id="IPR036322">
    <property type="entry name" value="WD40_repeat_dom_sf"/>
</dbReference>
<sequence length="580" mass="65349">MSKQHLNKKKHEETTATYDMWASSSSDDDEENNNMKDEDEQRLLQDDASDDGDNREEPQTQESSIKEILDNADDDKPIFLLSQFPSEMEVKFITENYPLKVSENAFKVPSNFTRFGLSEVINQLLIQEHSEENHPKHVPFEFLIEYKPGKKIFLRTSLAKFFTKLQIWPESAITLEYIEAQPAPKCVDSIPHDDWVSALSLVVHTSGNHLTSNVSDNQYLISGCYDGVVRVIDTTLGKIVHQTKQSKVPITGLATCYIAEHHTSAEDKSFSVGDILIAGCGKDEYGRVWVSNPSEGKMRMKMLLNGHTDTVNDICLHPRGTMICTASEDRSLKLWEVDLTRSKSSLFYENNLPAKDDNDDDEDYKEPTKKKKKMPSQIQQYAPIGTLERKESDNQNGHLLGVTCVKWIEGGRIVSGSSDHTIRVWDVATGVNNITLNGSKVVTSISVKDNSDSTTVLSSHPDFLIRLWDARQGGSKKASLFRSHRGWVRKVKWVSDFQFISGGDDNVVKLWDIRSGIPIHSTPHSVNPERKTISTDKVLSIEGFAPLEGQIKEQHHVGQLKYHLFSGSTDCTLKKHTMGQ</sequence>
<evidence type="ECO:0000256" key="3">
    <source>
        <dbReference type="ARBA" id="ARBA00022737"/>
    </source>
</evidence>
<feature type="repeat" description="WD" evidence="5">
    <location>
        <begin position="481"/>
        <end position="521"/>
    </location>
</feature>
<name>A0A6A5C2V4_NAEFO</name>
<dbReference type="VEuPathDB" id="AmoebaDB:FDP41_000988"/>
<evidence type="ECO:0000256" key="6">
    <source>
        <dbReference type="SAM" id="MobiDB-lite"/>
    </source>
</evidence>
<dbReference type="PANTHER" id="PTHR19855">
    <property type="entry name" value="WD40 REPEAT PROTEIN 12, 37"/>
    <property type="match status" value="1"/>
</dbReference>
<evidence type="ECO:0000259" key="7">
    <source>
        <dbReference type="Pfam" id="PF08154"/>
    </source>
</evidence>
<dbReference type="PANTHER" id="PTHR19855:SF11">
    <property type="entry name" value="RIBOSOME BIOGENESIS PROTEIN WDR12"/>
    <property type="match status" value="1"/>
</dbReference>
<dbReference type="GeneID" id="68108206"/>
<evidence type="ECO:0000256" key="2">
    <source>
        <dbReference type="ARBA" id="ARBA00022574"/>
    </source>
</evidence>
<dbReference type="Pfam" id="PF00400">
    <property type="entry name" value="WD40"/>
    <property type="match status" value="4"/>
</dbReference>
<dbReference type="Pfam" id="PF08154">
    <property type="entry name" value="NLE"/>
    <property type="match status" value="1"/>
</dbReference>
<dbReference type="PRINTS" id="PR00320">
    <property type="entry name" value="GPROTEINBRPT"/>
</dbReference>
<keyword evidence="3" id="KW-0677">Repeat</keyword>
<reference evidence="8 9" key="1">
    <citation type="journal article" date="2019" name="Sci. Rep.">
        <title>Nanopore sequencing improves the draft genome of the human pathogenic amoeba Naegleria fowleri.</title>
        <authorList>
            <person name="Liechti N."/>
            <person name="Schurch N."/>
            <person name="Bruggmann R."/>
            <person name="Wittwer M."/>
        </authorList>
    </citation>
    <scope>NUCLEOTIDE SEQUENCE [LARGE SCALE GENOMIC DNA]</scope>
    <source>
        <strain evidence="8 9">ATCC 30894</strain>
    </source>
</reference>
<dbReference type="PROSITE" id="PS00678">
    <property type="entry name" value="WD_REPEATS_1"/>
    <property type="match status" value="2"/>
</dbReference>
<evidence type="ECO:0000256" key="1">
    <source>
        <dbReference type="ARBA" id="ARBA00004604"/>
    </source>
</evidence>
<keyword evidence="9" id="KW-1185">Reference proteome</keyword>
<proteinExistence type="predicted"/>
<dbReference type="InterPro" id="IPR015943">
    <property type="entry name" value="WD40/YVTN_repeat-like_dom_sf"/>
</dbReference>
<comment type="caution">
    <text evidence="8">The sequence shown here is derived from an EMBL/GenBank/DDBJ whole genome shotgun (WGS) entry which is preliminary data.</text>
</comment>
<dbReference type="Proteomes" id="UP000444721">
    <property type="component" value="Unassembled WGS sequence"/>
</dbReference>
<comment type="subcellular location">
    <subcellularLocation>
        <location evidence="1">Nucleus</location>
        <location evidence="1">Nucleolus</location>
    </subcellularLocation>
</comment>
<dbReference type="EMBL" id="VFQX01000022">
    <property type="protein sequence ID" value="KAF0979835.1"/>
    <property type="molecule type" value="Genomic_DNA"/>
</dbReference>
<dbReference type="RefSeq" id="XP_044564548.1">
    <property type="nucleotide sequence ID" value="XM_044713885.1"/>
</dbReference>
<evidence type="ECO:0000313" key="8">
    <source>
        <dbReference type="EMBL" id="KAF0979835.1"/>
    </source>
</evidence>
<dbReference type="OrthoDB" id="10251381at2759"/>
<keyword evidence="2 5" id="KW-0853">WD repeat</keyword>
<evidence type="ECO:0000256" key="5">
    <source>
        <dbReference type="PROSITE-ProRule" id="PRU00221"/>
    </source>
</evidence>
<protein>
    <recommendedName>
        <fullName evidence="7">NLE domain-containing protein</fullName>
    </recommendedName>
</protein>
<dbReference type="VEuPathDB" id="AmoebaDB:NfTy_050140"/>
<dbReference type="AlphaFoldDB" id="A0A6A5C2V4"/>
<evidence type="ECO:0000256" key="4">
    <source>
        <dbReference type="ARBA" id="ARBA00023242"/>
    </source>
</evidence>
<dbReference type="InterPro" id="IPR012972">
    <property type="entry name" value="NLE"/>
</dbReference>
<evidence type="ECO:0000313" key="9">
    <source>
        <dbReference type="Proteomes" id="UP000444721"/>
    </source>
</evidence>
<accession>A0A6A5C2V4</accession>
<dbReference type="PROSITE" id="PS50294">
    <property type="entry name" value="WD_REPEATS_REGION"/>
    <property type="match status" value="3"/>
</dbReference>
<dbReference type="PROSITE" id="PS50082">
    <property type="entry name" value="WD_REPEATS_2"/>
    <property type="match status" value="3"/>
</dbReference>
<feature type="region of interest" description="Disordered" evidence="6">
    <location>
        <begin position="350"/>
        <end position="378"/>
    </location>
</feature>
<dbReference type="InterPro" id="IPR019775">
    <property type="entry name" value="WD40_repeat_CS"/>
</dbReference>
<dbReference type="OMA" id="DHKYVEF"/>
<dbReference type="SUPFAM" id="SSF50978">
    <property type="entry name" value="WD40 repeat-like"/>
    <property type="match status" value="1"/>
</dbReference>
<dbReference type="InterPro" id="IPR020472">
    <property type="entry name" value="WD40_PAC1"/>
</dbReference>
<feature type="repeat" description="WD" evidence="5">
    <location>
        <begin position="304"/>
        <end position="345"/>
    </location>
</feature>
<dbReference type="VEuPathDB" id="AmoebaDB:NF0013840"/>
<dbReference type="SMART" id="SM00320">
    <property type="entry name" value="WD40"/>
    <property type="match status" value="5"/>
</dbReference>
<feature type="domain" description="NLE" evidence="7">
    <location>
        <begin position="89"/>
        <end position="161"/>
    </location>
</feature>
<keyword evidence="4" id="KW-0539">Nucleus</keyword>
<dbReference type="Gene3D" id="2.130.10.10">
    <property type="entry name" value="YVTN repeat-like/Quinoprotein amine dehydrogenase"/>
    <property type="match status" value="1"/>
</dbReference>
<gene>
    <name evidence="8" type="ORF">FDP41_000988</name>
</gene>